<keyword evidence="1" id="KW-0677">Repeat</keyword>
<dbReference type="PROSITE" id="PS50088">
    <property type="entry name" value="ANK_REPEAT"/>
    <property type="match status" value="2"/>
</dbReference>
<dbReference type="Pfam" id="PF13857">
    <property type="entry name" value="Ank_5"/>
    <property type="match status" value="1"/>
</dbReference>
<reference evidence="4 5" key="1">
    <citation type="journal article" date="2024" name="bioRxiv">
        <title>A reference genome for Trichogramma kaykai: A tiny desert-dwelling parasitoid wasp with competing sex-ratio distorters.</title>
        <authorList>
            <person name="Culotta J."/>
            <person name="Lindsey A.R."/>
        </authorList>
    </citation>
    <scope>NUCLEOTIDE SEQUENCE [LARGE SCALE GENOMIC DNA]</scope>
    <source>
        <strain evidence="4 5">KSX58</strain>
    </source>
</reference>
<evidence type="ECO:0000256" key="3">
    <source>
        <dbReference type="PROSITE-ProRule" id="PRU00023"/>
    </source>
</evidence>
<gene>
    <name evidence="4" type="ORF">TKK_009946</name>
</gene>
<evidence type="ECO:0000256" key="2">
    <source>
        <dbReference type="ARBA" id="ARBA00023043"/>
    </source>
</evidence>
<feature type="repeat" description="ANK" evidence="3">
    <location>
        <begin position="110"/>
        <end position="142"/>
    </location>
</feature>
<dbReference type="SUPFAM" id="SSF48403">
    <property type="entry name" value="Ankyrin repeat"/>
    <property type="match status" value="1"/>
</dbReference>
<sequence length="402" mass="45860">MCEYRDCGSIGTIERFFEVCKNVHQRVHIDARDEEGRTPLHLAAELRRQEVVLLLLRRGADPNVANEIGRTPMHLVAMLNQFYGAEITKMVFEISAEKQRPVRVNAQDRWGDTPLHLVIPCGDKEVFKILLRRGADPNLANKYGTTPLHVVCCRICDDGLIQILFEICDEMQLTVQIDARDKSDKTPLQLAVANLLPNTVDGLLIRGADITNCLFPTSIDTGFQIDPSLTCKMGVASGALAVAEQLEARGYSFSRSDALTIMKFFAKHDLFEKSSSDLEKYLRDDQEFASRAKKAMILPSLSLYDLIHLRPEEEEKLLTYRDYFVFAGQYYKLMKIPKRQKENCILHLCEKLSRGFFRRWALDPFYELIHKRLPILCCEQILAKLNNRDLCNIYLVAAGQAS</sequence>
<dbReference type="AlphaFoldDB" id="A0ABD2WU22"/>
<proteinExistence type="predicted"/>
<dbReference type="Proteomes" id="UP001627154">
    <property type="component" value="Unassembled WGS sequence"/>
</dbReference>
<dbReference type="InterPro" id="IPR002110">
    <property type="entry name" value="Ankyrin_rpt"/>
</dbReference>
<keyword evidence="2 3" id="KW-0040">ANK repeat</keyword>
<name>A0ABD2WU22_9HYME</name>
<dbReference type="Pfam" id="PF00023">
    <property type="entry name" value="Ank"/>
    <property type="match status" value="1"/>
</dbReference>
<dbReference type="InterPro" id="IPR036770">
    <property type="entry name" value="Ankyrin_rpt-contain_sf"/>
</dbReference>
<evidence type="ECO:0000256" key="1">
    <source>
        <dbReference type="ARBA" id="ARBA00022737"/>
    </source>
</evidence>
<dbReference type="PANTHER" id="PTHR24134">
    <property type="entry name" value="ANKYRIN REPEAT-CONTAINING PROTEIN DDB_G0279043"/>
    <property type="match status" value="1"/>
</dbReference>
<keyword evidence="5" id="KW-1185">Reference proteome</keyword>
<protein>
    <recommendedName>
        <fullName evidence="6">PRANC domain-containing protein</fullName>
    </recommendedName>
</protein>
<accession>A0ABD2WU22</accession>
<dbReference type="PRINTS" id="PR01415">
    <property type="entry name" value="ANKYRIN"/>
</dbReference>
<evidence type="ECO:0000313" key="5">
    <source>
        <dbReference type="Proteomes" id="UP001627154"/>
    </source>
</evidence>
<dbReference type="PANTHER" id="PTHR24134:SF9">
    <property type="entry name" value="ANKYRIN REPEAT AND SOCS BOX PROTEIN 8"/>
    <property type="match status" value="1"/>
</dbReference>
<organism evidence="4 5">
    <name type="scientific">Trichogramma kaykai</name>
    <dbReference type="NCBI Taxonomy" id="54128"/>
    <lineage>
        <taxon>Eukaryota</taxon>
        <taxon>Metazoa</taxon>
        <taxon>Ecdysozoa</taxon>
        <taxon>Arthropoda</taxon>
        <taxon>Hexapoda</taxon>
        <taxon>Insecta</taxon>
        <taxon>Pterygota</taxon>
        <taxon>Neoptera</taxon>
        <taxon>Endopterygota</taxon>
        <taxon>Hymenoptera</taxon>
        <taxon>Apocrita</taxon>
        <taxon>Proctotrupomorpha</taxon>
        <taxon>Chalcidoidea</taxon>
        <taxon>Trichogrammatidae</taxon>
        <taxon>Trichogramma</taxon>
    </lineage>
</organism>
<dbReference type="SMART" id="SM00248">
    <property type="entry name" value="ANK"/>
    <property type="match status" value="4"/>
</dbReference>
<evidence type="ECO:0000313" key="4">
    <source>
        <dbReference type="EMBL" id="KAL3396074.1"/>
    </source>
</evidence>
<feature type="repeat" description="ANK" evidence="3">
    <location>
        <begin position="35"/>
        <end position="67"/>
    </location>
</feature>
<dbReference type="EMBL" id="JBJJXI010000074">
    <property type="protein sequence ID" value="KAL3396074.1"/>
    <property type="molecule type" value="Genomic_DNA"/>
</dbReference>
<dbReference type="Gene3D" id="1.25.40.20">
    <property type="entry name" value="Ankyrin repeat-containing domain"/>
    <property type="match status" value="2"/>
</dbReference>
<evidence type="ECO:0008006" key="6">
    <source>
        <dbReference type="Google" id="ProtNLM"/>
    </source>
</evidence>
<comment type="caution">
    <text evidence="4">The sequence shown here is derived from an EMBL/GenBank/DDBJ whole genome shotgun (WGS) entry which is preliminary data.</text>
</comment>
<dbReference type="PROSITE" id="PS50297">
    <property type="entry name" value="ANK_REP_REGION"/>
    <property type="match status" value="2"/>
</dbReference>